<protein>
    <submittedName>
        <fullName evidence="1">Uncharacterized protein</fullName>
    </submittedName>
</protein>
<name>A0A6H1ZEK9_9ZZZZ</name>
<sequence>MDKLINKHVDNIEILENQLDLIIENEISKIDIDAILDNPKAELQRVIDIIKRIFLDEYADKAIELGFDFGRKMDKKIEDDKTILIDNSKDPKLNDKS</sequence>
<evidence type="ECO:0000313" key="1">
    <source>
        <dbReference type="EMBL" id="QJA45899.1"/>
    </source>
</evidence>
<reference evidence="1" key="1">
    <citation type="submission" date="2020-03" db="EMBL/GenBank/DDBJ databases">
        <title>The deep terrestrial virosphere.</title>
        <authorList>
            <person name="Holmfeldt K."/>
            <person name="Nilsson E."/>
            <person name="Simone D."/>
            <person name="Lopez-Fernandez M."/>
            <person name="Wu X."/>
            <person name="de Brujin I."/>
            <person name="Lundin D."/>
            <person name="Andersson A."/>
            <person name="Bertilsson S."/>
            <person name="Dopson M."/>
        </authorList>
    </citation>
    <scope>NUCLEOTIDE SEQUENCE</scope>
    <source>
        <strain evidence="1">TM448A00287</strain>
        <strain evidence="2">TM448B00362</strain>
    </source>
</reference>
<proteinExistence type="predicted"/>
<evidence type="ECO:0000313" key="2">
    <source>
        <dbReference type="EMBL" id="QJH95275.1"/>
    </source>
</evidence>
<dbReference type="EMBL" id="MT143999">
    <property type="protein sequence ID" value="QJA45899.1"/>
    <property type="molecule type" value="Genomic_DNA"/>
</dbReference>
<accession>A0A6H1ZEK9</accession>
<dbReference type="EMBL" id="MT144616">
    <property type="protein sequence ID" value="QJH95275.1"/>
    <property type="molecule type" value="Genomic_DNA"/>
</dbReference>
<gene>
    <name evidence="1" type="ORF">TM448A00287_0021</name>
    <name evidence="2" type="ORF">TM448B00362_0021</name>
</gene>
<organism evidence="1">
    <name type="scientific">viral metagenome</name>
    <dbReference type="NCBI Taxonomy" id="1070528"/>
    <lineage>
        <taxon>unclassified sequences</taxon>
        <taxon>metagenomes</taxon>
        <taxon>organismal metagenomes</taxon>
    </lineage>
</organism>
<dbReference type="AlphaFoldDB" id="A0A6H1ZEK9"/>